<dbReference type="InterPro" id="IPR045380">
    <property type="entry name" value="LD_TPept_scaffold_dom"/>
</dbReference>
<evidence type="ECO:0000259" key="8">
    <source>
        <dbReference type="PROSITE" id="PS52029"/>
    </source>
</evidence>
<dbReference type="Proteomes" id="UP000264217">
    <property type="component" value="Unassembled WGS sequence"/>
</dbReference>
<keyword evidence="6 7" id="KW-0961">Cell wall biogenesis/degradation</keyword>
<dbReference type="UniPathway" id="UPA00219"/>
<dbReference type="InterPro" id="IPR052905">
    <property type="entry name" value="LD-transpeptidase_YkuD-like"/>
</dbReference>
<evidence type="ECO:0000256" key="6">
    <source>
        <dbReference type="ARBA" id="ARBA00023316"/>
    </source>
</evidence>
<dbReference type="GO" id="GO:0008360">
    <property type="term" value="P:regulation of cell shape"/>
    <property type="evidence" value="ECO:0007669"/>
    <property type="project" value="UniProtKB-UniRule"/>
</dbReference>
<evidence type="ECO:0000313" key="9">
    <source>
        <dbReference type="EMBL" id="RFZ95819.1"/>
    </source>
</evidence>
<evidence type="ECO:0000256" key="5">
    <source>
        <dbReference type="ARBA" id="ARBA00022984"/>
    </source>
</evidence>
<evidence type="ECO:0000256" key="4">
    <source>
        <dbReference type="ARBA" id="ARBA00022960"/>
    </source>
</evidence>
<proteinExistence type="inferred from homology"/>
<dbReference type="GO" id="GO:0016740">
    <property type="term" value="F:transferase activity"/>
    <property type="evidence" value="ECO:0007669"/>
    <property type="project" value="UniProtKB-KW"/>
</dbReference>
<dbReference type="AlphaFoldDB" id="A0A372P1K7"/>
<dbReference type="EMBL" id="QWDC01000001">
    <property type="protein sequence ID" value="RFZ95819.1"/>
    <property type="molecule type" value="Genomic_DNA"/>
</dbReference>
<dbReference type="GO" id="GO:0071555">
    <property type="term" value="P:cell wall organization"/>
    <property type="evidence" value="ECO:0007669"/>
    <property type="project" value="UniProtKB-UniRule"/>
</dbReference>
<evidence type="ECO:0000256" key="7">
    <source>
        <dbReference type="PROSITE-ProRule" id="PRU01373"/>
    </source>
</evidence>
<feature type="active site" description="Proton donor/acceptor" evidence="7">
    <location>
        <position position="411"/>
    </location>
</feature>
<comment type="similarity">
    <text evidence="2">Belongs to the YkuD family.</text>
</comment>
<keyword evidence="10" id="KW-1185">Reference proteome</keyword>
<dbReference type="OrthoDB" id="9778545at2"/>
<keyword evidence="5 7" id="KW-0573">Peptidoglycan synthesis</keyword>
<feature type="domain" description="L,D-TPase catalytic" evidence="8">
    <location>
        <begin position="259"/>
        <end position="457"/>
    </location>
</feature>
<dbReference type="RefSeq" id="WP_117391370.1">
    <property type="nucleotide sequence ID" value="NZ_QWDC01000001.1"/>
</dbReference>
<dbReference type="Gene3D" id="2.40.440.10">
    <property type="entry name" value="L,D-transpeptidase catalytic domain-like"/>
    <property type="match status" value="1"/>
</dbReference>
<gene>
    <name evidence="9" type="ORF">D0C36_04490</name>
</gene>
<evidence type="ECO:0000256" key="2">
    <source>
        <dbReference type="ARBA" id="ARBA00005992"/>
    </source>
</evidence>
<dbReference type="InterPro" id="IPR038063">
    <property type="entry name" value="Transpep_catalytic_dom"/>
</dbReference>
<dbReference type="PANTHER" id="PTHR41533">
    <property type="entry name" value="L,D-TRANSPEPTIDASE HI_1667-RELATED"/>
    <property type="match status" value="1"/>
</dbReference>
<dbReference type="GO" id="GO:0004180">
    <property type="term" value="F:carboxypeptidase activity"/>
    <property type="evidence" value="ECO:0007669"/>
    <property type="project" value="UniProtKB-ARBA"/>
</dbReference>
<name>A0A372P1K7_9SPHI</name>
<evidence type="ECO:0000256" key="1">
    <source>
        <dbReference type="ARBA" id="ARBA00004752"/>
    </source>
</evidence>
<comment type="pathway">
    <text evidence="1 7">Cell wall biogenesis; peptidoglycan biosynthesis.</text>
</comment>
<organism evidence="9 10">
    <name type="scientific">Mucilaginibacter conchicola</name>
    <dbReference type="NCBI Taxonomy" id="2303333"/>
    <lineage>
        <taxon>Bacteria</taxon>
        <taxon>Pseudomonadati</taxon>
        <taxon>Bacteroidota</taxon>
        <taxon>Sphingobacteriia</taxon>
        <taxon>Sphingobacteriales</taxon>
        <taxon>Sphingobacteriaceae</taxon>
        <taxon>Mucilaginibacter</taxon>
    </lineage>
</organism>
<dbReference type="CDD" id="cd16913">
    <property type="entry name" value="YkuD_like"/>
    <property type="match status" value="1"/>
</dbReference>
<keyword evidence="4 7" id="KW-0133">Cell shape</keyword>
<feature type="active site" description="Nucleophile" evidence="7">
    <location>
        <position position="430"/>
    </location>
</feature>
<dbReference type="InterPro" id="IPR005490">
    <property type="entry name" value="LD_TPept_cat_dom"/>
</dbReference>
<dbReference type="PANTHER" id="PTHR41533:SF2">
    <property type="entry name" value="BLR7131 PROTEIN"/>
    <property type="match status" value="1"/>
</dbReference>
<sequence>MKHTSTIKNPIPVLVICLLFAAALVTQSCTKKKRTELGEELFKKSQNKVLKDADPDSLAIVFKEMLQTEKGKMTQPQIITSFYEQNNYDPVFVMDHIFNGDVDLIANYFEKAGQHGLDPKMFKADQIKQLVAKFKDKTAIKTLKEGYHDIALLEILTANSLVNYSNALQYGMISPRKIYQRYFMATKRPDSVSMFATLRASNLKALLDSIQPKNPQYLMLQKALIAGGTAQGMSKEETQRYLAVNMERLRWRNKPYEPKYVIVNIPDYRLDVMENGQSTLNMKVIVGEGRNTDNSISLKEYNESYKIDRPFSRETPQLNSQIYAAQVNPVWNIPQSIASKEIMVEADKDPYYLENKGIDVYKNGKKVEDPETIDWLSAKPGDYEFKQRPGDQNSLGKIKFLFNNNSSVYLHDTPARNKFNESMRALSHGCVRVGDPLALAKNLFGETASYDTIAKDMAEPKPSPTTLDLPKKVPVYLTYVTCWVDANGTLQYRPDVYGLDVVLYGHLKKFLADSDTLAGLAAL</sequence>
<reference evidence="9 10" key="1">
    <citation type="submission" date="2018-08" db="EMBL/GenBank/DDBJ databases">
        <title>Mucilaginibacter sp. MYSH2.</title>
        <authorList>
            <person name="Seo T."/>
        </authorList>
    </citation>
    <scope>NUCLEOTIDE SEQUENCE [LARGE SCALE GENOMIC DNA]</scope>
    <source>
        <strain evidence="9 10">MYSH2</strain>
    </source>
</reference>
<dbReference type="PROSITE" id="PS51257">
    <property type="entry name" value="PROKAR_LIPOPROTEIN"/>
    <property type="match status" value="1"/>
</dbReference>
<dbReference type="SUPFAM" id="SSF141523">
    <property type="entry name" value="L,D-transpeptidase catalytic domain-like"/>
    <property type="match status" value="1"/>
</dbReference>
<evidence type="ECO:0000256" key="3">
    <source>
        <dbReference type="ARBA" id="ARBA00022679"/>
    </source>
</evidence>
<comment type="caution">
    <text evidence="9">The sequence shown here is derived from an EMBL/GenBank/DDBJ whole genome shotgun (WGS) entry which is preliminary data.</text>
</comment>
<protein>
    <submittedName>
        <fullName evidence="9">L,D-transpeptidase</fullName>
    </submittedName>
</protein>
<dbReference type="GO" id="GO:0009252">
    <property type="term" value="P:peptidoglycan biosynthetic process"/>
    <property type="evidence" value="ECO:0007669"/>
    <property type="project" value="UniProtKB-UniPathway"/>
</dbReference>
<evidence type="ECO:0000313" key="10">
    <source>
        <dbReference type="Proteomes" id="UP000264217"/>
    </source>
</evidence>
<dbReference type="Pfam" id="PF03734">
    <property type="entry name" value="YkuD"/>
    <property type="match status" value="1"/>
</dbReference>
<dbReference type="PROSITE" id="PS52029">
    <property type="entry name" value="LD_TPASE"/>
    <property type="match status" value="1"/>
</dbReference>
<keyword evidence="3" id="KW-0808">Transferase</keyword>
<dbReference type="Pfam" id="PF20142">
    <property type="entry name" value="Scaffold"/>
    <property type="match status" value="1"/>
</dbReference>
<accession>A0A372P1K7</accession>